<protein>
    <submittedName>
        <fullName evidence="2">Uncharacterized protein</fullName>
    </submittedName>
</protein>
<gene>
    <name evidence="2" type="ORF">PPNO1_LOCUS5536</name>
</gene>
<dbReference type="AlphaFoldDB" id="A0A9P1MC07"/>
<proteinExistence type="predicted"/>
<feature type="transmembrane region" description="Helical" evidence="1">
    <location>
        <begin position="138"/>
        <end position="159"/>
    </location>
</feature>
<evidence type="ECO:0000256" key="1">
    <source>
        <dbReference type="SAM" id="Phobius"/>
    </source>
</evidence>
<organism evidence="2 3">
    <name type="scientific">Parascedosporium putredinis</name>
    <dbReference type="NCBI Taxonomy" id="1442378"/>
    <lineage>
        <taxon>Eukaryota</taxon>
        <taxon>Fungi</taxon>
        <taxon>Dikarya</taxon>
        <taxon>Ascomycota</taxon>
        <taxon>Pezizomycotina</taxon>
        <taxon>Sordariomycetes</taxon>
        <taxon>Hypocreomycetidae</taxon>
        <taxon>Microascales</taxon>
        <taxon>Microascaceae</taxon>
        <taxon>Parascedosporium</taxon>
    </lineage>
</organism>
<name>A0A9P1MC07_9PEZI</name>
<keyword evidence="3" id="KW-1185">Reference proteome</keyword>
<evidence type="ECO:0000313" key="2">
    <source>
        <dbReference type="EMBL" id="CAI4215862.1"/>
    </source>
</evidence>
<dbReference type="Proteomes" id="UP000838763">
    <property type="component" value="Unassembled WGS sequence"/>
</dbReference>
<feature type="transmembrane region" description="Helical" evidence="1">
    <location>
        <begin position="86"/>
        <end position="108"/>
    </location>
</feature>
<sequence length="174" mass="20210">MCKNIKAKCRGEVARFSREVGRIEKNLEIRKTQIESLLSWLREGKSLFDGIYQYRSVQIDRIFATDSHVQAQRMEKIAIRTEQETVLMHTITLVTLIFLPGTFVATFFQSGLIEWNPETEHAIATERVMAFNERGFGLFVKICVPLMIAAMGLWWLVWICGRRKVREKNADELV</sequence>
<reference evidence="2" key="1">
    <citation type="submission" date="2022-11" db="EMBL/GenBank/DDBJ databases">
        <authorList>
            <person name="Scott C."/>
            <person name="Bruce N."/>
        </authorList>
    </citation>
    <scope>NUCLEOTIDE SEQUENCE</scope>
</reference>
<keyword evidence="1" id="KW-1133">Transmembrane helix</keyword>
<keyword evidence="1" id="KW-0812">Transmembrane</keyword>
<evidence type="ECO:0000313" key="3">
    <source>
        <dbReference type="Proteomes" id="UP000838763"/>
    </source>
</evidence>
<comment type="caution">
    <text evidence="2">The sequence shown here is derived from an EMBL/GenBank/DDBJ whole genome shotgun (WGS) entry which is preliminary data.</text>
</comment>
<dbReference type="Gene3D" id="1.20.58.340">
    <property type="entry name" value="Magnesium transport protein CorA, transmembrane region"/>
    <property type="match status" value="1"/>
</dbReference>
<dbReference type="OrthoDB" id="5396681at2759"/>
<dbReference type="EMBL" id="CALLCH030000013">
    <property type="protein sequence ID" value="CAI4215862.1"/>
    <property type="molecule type" value="Genomic_DNA"/>
</dbReference>
<accession>A0A9P1MC07</accession>
<keyword evidence="1" id="KW-0472">Membrane</keyword>